<evidence type="ECO:0000256" key="11">
    <source>
        <dbReference type="RuleBase" id="RU004082"/>
    </source>
</evidence>
<evidence type="ECO:0000259" key="13">
    <source>
        <dbReference type="Pfam" id="PF00485"/>
    </source>
</evidence>
<dbReference type="EMBL" id="JBHLWM010000001">
    <property type="protein sequence ID" value="MFC0240115.1"/>
    <property type="molecule type" value="Genomic_DNA"/>
</dbReference>
<protein>
    <recommendedName>
        <fullName evidence="3 11">Phosphoribulokinase</fullName>
        <ecNumber evidence="3 11">2.7.1.19</ecNumber>
    </recommendedName>
</protein>
<evidence type="ECO:0000256" key="7">
    <source>
        <dbReference type="ARBA" id="ARBA00022741"/>
    </source>
</evidence>
<comment type="pathway">
    <text evidence="1">Carbohydrate biosynthesis; Calvin cycle.</text>
</comment>
<keyword evidence="4" id="KW-0602">Photosynthesis</keyword>
<proteinExistence type="inferred from homology"/>
<dbReference type="RefSeq" id="WP_378385565.1">
    <property type="nucleotide sequence ID" value="NZ_JBHLWM010000001.1"/>
</dbReference>
<evidence type="ECO:0000256" key="8">
    <source>
        <dbReference type="ARBA" id="ARBA00022777"/>
    </source>
</evidence>
<reference evidence="14 15" key="1">
    <citation type="submission" date="2024-09" db="EMBL/GenBank/DDBJ databases">
        <authorList>
            <person name="Sun Q."/>
            <person name="Mori K."/>
        </authorList>
    </citation>
    <scope>NUCLEOTIDE SEQUENCE [LARGE SCALE GENOMIC DNA]</scope>
    <source>
        <strain evidence="14 15">KCTC 23279</strain>
    </source>
</reference>
<keyword evidence="5" id="KW-0113">Calvin cycle</keyword>
<feature type="transmembrane region" description="Helical" evidence="12">
    <location>
        <begin position="268"/>
        <end position="288"/>
    </location>
</feature>
<keyword evidence="6" id="KW-0808">Transferase</keyword>
<evidence type="ECO:0000256" key="10">
    <source>
        <dbReference type="ARBA" id="ARBA00047663"/>
    </source>
</evidence>
<dbReference type="EC" id="2.7.1.19" evidence="3 11"/>
<dbReference type="SUPFAM" id="SSF52540">
    <property type="entry name" value="P-loop containing nucleoside triphosphate hydrolases"/>
    <property type="match status" value="1"/>
</dbReference>
<dbReference type="PANTHER" id="PTHR10285">
    <property type="entry name" value="URIDINE KINASE"/>
    <property type="match status" value="1"/>
</dbReference>
<evidence type="ECO:0000256" key="12">
    <source>
        <dbReference type="SAM" id="Phobius"/>
    </source>
</evidence>
<comment type="catalytic activity">
    <reaction evidence="10 11">
        <text>D-ribulose 5-phosphate + ATP = D-ribulose 1,5-bisphosphate + ADP + H(+)</text>
        <dbReference type="Rhea" id="RHEA:19365"/>
        <dbReference type="ChEBI" id="CHEBI:15378"/>
        <dbReference type="ChEBI" id="CHEBI:30616"/>
        <dbReference type="ChEBI" id="CHEBI:57870"/>
        <dbReference type="ChEBI" id="CHEBI:58121"/>
        <dbReference type="ChEBI" id="CHEBI:456216"/>
        <dbReference type="EC" id="2.7.1.19"/>
    </reaction>
</comment>
<sequence>MKQLFIDPFFAVGLALRLLLLFAIAPTAATIWYAPFIDSSLSSFSLDPWRVFLANGGDAAAFPYGYVMWLALLPLSAAAKLAGLPVIVGYKATLLCADVAVMLLLQRIINCTSRLLLFAYWLSPLVLYATYAQGFNDLIPVAILTLALLLIRRQQFALSGFVMAAAISAKMSMLIAVPFVFVYLANNWAFSADAWTYAKGLLLGVAVWCVPFLASSAAMAMLFHNPEIAKVYEAALPIGSGFSIYLVPLAYVLVLYAEWRFRRINFDLFFATLGIAFLMVVIFTRAAPGWYCWIMPLLVVHQARGGVQAIVLSAIFSVAFVCGSLLIQLLSASGGDAIQIGVWSIAVGEELGRHLVSLLHTAMAALGLIMAMQVWRQSVAANDFLRLNRKPFIIGIAGDSGSGKDTLALALGDLFGRRTVTQLSGDDYHRWDRQKPIWQVMTHLNPAANDLEAFAHDLLALADRRTIQSRHYDHASGKRQRPTRIAARDIIIASGLHALYLPICRARYDLSIYLDMDDELRRHYKIRRDSGERGHSVEHVLASLEKRAKDVARFVRPQGRHADLVMSLQPIHPLMLAGDSSISPRLKLSVLTRKSLHEMSLARVLVGVCGLHVDLEIDDDAEAVMMTIEGETGPEDVRLAATMLFPKIIEFLDPKAAWREGMLGVMQLVILANINQSMIRRLI</sequence>
<feature type="transmembrane region" description="Helical" evidence="12">
    <location>
        <begin position="201"/>
        <end position="223"/>
    </location>
</feature>
<dbReference type="InterPro" id="IPR027417">
    <property type="entry name" value="P-loop_NTPase"/>
</dbReference>
<organism evidence="14 15">
    <name type="scientific">Rhodopseudomonas telluris</name>
    <dbReference type="NCBI Taxonomy" id="644215"/>
    <lineage>
        <taxon>Bacteria</taxon>
        <taxon>Pseudomonadati</taxon>
        <taxon>Pseudomonadota</taxon>
        <taxon>Alphaproteobacteria</taxon>
        <taxon>Hyphomicrobiales</taxon>
        <taxon>Nitrobacteraceae</taxon>
        <taxon>Rhodopseudomonas</taxon>
    </lineage>
</organism>
<name>A0ABV6EPG7_9BRAD</name>
<keyword evidence="12" id="KW-1133">Transmembrane helix</keyword>
<evidence type="ECO:0000256" key="9">
    <source>
        <dbReference type="ARBA" id="ARBA00022840"/>
    </source>
</evidence>
<keyword evidence="8" id="KW-0418">Kinase</keyword>
<dbReference type="InterPro" id="IPR006083">
    <property type="entry name" value="PRK/URK"/>
</dbReference>
<evidence type="ECO:0000313" key="14">
    <source>
        <dbReference type="EMBL" id="MFC0240115.1"/>
    </source>
</evidence>
<keyword evidence="9" id="KW-0067">ATP-binding</keyword>
<dbReference type="Gene3D" id="3.40.50.300">
    <property type="entry name" value="P-loop containing nucleotide triphosphate hydrolases"/>
    <property type="match status" value="1"/>
</dbReference>
<feature type="transmembrane region" description="Helical" evidence="12">
    <location>
        <begin position="66"/>
        <end position="88"/>
    </location>
</feature>
<evidence type="ECO:0000256" key="1">
    <source>
        <dbReference type="ARBA" id="ARBA00005215"/>
    </source>
</evidence>
<dbReference type="PROSITE" id="PS00567">
    <property type="entry name" value="PHOSPHORIBULOKINASE"/>
    <property type="match status" value="1"/>
</dbReference>
<evidence type="ECO:0000256" key="6">
    <source>
        <dbReference type="ARBA" id="ARBA00022679"/>
    </source>
</evidence>
<feature type="transmembrane region" description="Helical" evidence="12">
    <location>
        <begin position="158"/>
        <end position="181"/>
    </location>
</feature>
<keyword evidence="12" id="KW-0812">Transmembrane</keyword>
<dbReference type="InterPro" id="IPR006082">
    <property type="entry name" value="PRK"/>
</dbReference>
<feature type="transmembrane region" description="Helical" evidence="12">
    <location>
        <begin position="100"/>
        <end position="122"/>
    </location>
</feature>
<comment type="similarity">
    <text evidence="2 11">Belongs to the phosphoribulokinase family.</text>
</comment>
<gene>
    <name evidence="14" type="ORF">ACFFJ6_06530</name>
</gene>
<feature type="transmembrane region" description="Helical" evidence="12">
    <location>
        <begin position="235"/>
        <end position="256"/>
    </location>
</feature>
<evidence type="ECO:0000256" key="5">
    <source>
        <dbReference type="ARBA" id="ARBA00022567"/>
    </source>
</evidence>
<evidence type="ECO:0000313" key="15">
    <source>
        <dbReference type="Proteomes" id="UP001589775"/>
    </source>
</evidence>
<keyword evidence="7" id="KW-0547">Nucleotide-binding</keyword>
<evidence type="ECO:0000256" key="3">
    <source>
        <dbReference type="ARBA" id="ARBA00012042"/>
    </source>
</evidence>
<dbReference type="Pfam" id="PF00485">
    <property type="entry name" value="PRK"/>
    <property type="match status" value="1"/>
</dbReference>
<accession>A0ABV6EPG7</accession>
<evidence type="ECO:0000256" key="4">
    <source>
        <dbReference type="ARBA" id="ARBA00022531"/>
    </source>
</evidence>
<feature type="transmembrane region" description="Helical" evidence="12">
    <location>
        <begin position="351"/>
        <end position="371"/>
    </location>
</feature>
<feature type="domain" description="Phosphoribulokinase/uridine kinase" evidence="13">
    <location>
        <begin position="393"/>
        <end position="567"/>
    </location>
</feature>
<keyword evidence="15" id="KW-1185">Reference proteome</keyword>
<evidence type="ECO:0000256" key="2">
    <source>
        <dbReference type="ARBA" id="ARBA00009719"/>
    </source>
</evidence>
<comment type="caution">
    <text evidence="14">The sequence shown here is derived from an EMBL/GenBank/DDBJ whole genome shotgun (WGS) entry which is preliminary data.</text>
</comment>
<dbReference type="PRINTS" id="PR00478">
    <property type="entry name" value="PHRIBLKINASE"/>
</dbReference>
<keyword evidence="12" id="KW-0472">Membrane</keyword>
<feature type="transmembrane region" description="Helical" evidence="12">
    <location>
        <begin position="309"/>
        <end position="331"/>
    </location>
</feature>
<dbReference type="Proteomes" id="UP001589775">
    <property type="component" value="Unassembled WGS sequence"/>
</dbReference>